<dbReference type="OrthoDB" id="1466971at2"/>
<reference evidence="2 3" key="1">
    <citation type="submission" date="2018-04" db="EMBL/GenBank/DDBJ databases">
        <title>Genomic Encyclopedia of Archaeal and Bacterial Type Strains, Phase II (KMG-II): from individual species to whole genera.</title>
        <authorList>
            <person name="Goeker M."/>
        </authorList>
    </citation>
    <scope>NUCLEOTIDE SEQUENCE [LARGE SCALE GENOMIC DNA]</scope>
    <source>
        <strain evidence="2 3">DSM 23082</strain>
    </source>
</reference>
<dbReference type="AlphaFoldDB" id="A0A2T6AKD7"/>
<feature type="domain" description="Putative auto-transporter adhesin head GIN" evidence="1">
    <location>
        <begin position="40"/>
        <end position="233"/>
    </location>
</feature>
<sequence length="251" mass="28815">MKKLFLLIIIIAFSGCDSEDTDDCFQKAGSIVQKEIEVAEFNEIMVYDKIKLFIEQGPQQKIIIESGENLLNEVFAEVEEGRLTLRNENRCNLVRDYGITKVFVTVPDLTYLRHAGNIPLESIGTLEFEKLWLYSANQELDPEILTNGNFILDLKVRDLRITSDNYSHFFLTGSVERFDGFFAAGDSRLEARDLKVQHYELFHRGTNKLIVNPQQSLKGDIYSYGDIISVNRPPVVDVEEHFRGRLIFEAP</sequence>
<dbReference type="RefSeq" id="WP_108170253.1">
    <property type="nucleotide sequence ID" value="NZ_QBKQ01000001.1"/>
</dbReference>
<proteinExistence type="predicted"/>
<evidence type="ECO:0000313" key="2">
    <source>
        <dbReference type="EMBL" id="PTX44284.1"/>
    </source>
</evidence>
<dbReference type="PROSITE" id="PS51257">
    <property type="entry name" value="PROKAR_LIPOPROTEIN"/>
    <property type="match status" value="1"/>
</dbReference>
<dbReference type="EMBL" id="QBKQ01000001">
    <property type="protein sequence ID" value="PTX44284.1"/>
    <property type="molecule type" value="Genomic_DNA"/>
</dbReference>
<dbReference type="InterPro" id="IPR021255">
    <property type="entry name" value="DUF2807"/>
</dbReference>
<dbReference type="Proteomes" id="UP000244174">
    <property type="component" value="Unassembled WGS sequence"/>
</dbReference>
<comment type="caution">
    <text evidence="2">The sequence shown here is derived from an EMBL/GenBank/DDBJ whole genome shotgun (WGS) entry which is preliminary data.</text>
</comment>
<organism evidence="2 3">
    <name type="scientific">Christiangramia gaetbulicola</name>
    <dbReference type="NCBI Taxonomy" id="703340"/>
    <lineage>
        <taxon>Bacteria</taxon>
        <taxon>Pseudomonadati</taxon>
        <taxon>Bacteroidota</taxon>
        <taxon>Flavobacteriia</taxon>
        <taxon>Flavobacteriales</taxon>
        <taxon>Flavobacteriaceae</taxon>
        <taxon>Christiangramia</taxon>
    </lineage>
</organism>
<dbReference type="Pfam" id="PF10988">
    <property type="entry name" value="DUF2807"/>
    <property type="match status" value="1"/>
</dbReference>
<gene>
    <name evidence="2" type="ORF">C8P64_0259</name>
</gene>
<evidence type="ECO:0000313" key="3">
    <source>
        <dbReference type="Proteomes" id="UP000244174"/>
    </source>
</evidence>
<dbReference type="Gene3D" id="2.160.20.120">
    <property type="match status" value="1"/>
</dbReference>
<keyword evidence="3" id="KW-1185">Reference proteome</keyword>
<name>A0A2T6AKD7_9FLAO</name>
<accession>A0A2T6AKD7</accession>
<evidence type="ECO:0000259" key="1">
    <source>
        <dbReference type="Pfam" id="PF10988"/>
    </source>
</evidence>
<protein>
    <submittedName>
        <fullName evidence="2">Putative autotransporter adhesin-like protein</fullName>
    </submittedName>
</protein>